<evidence type="ECO:0000256" key="1">
    <source>
        <dbReference type="ARBA" id="ARBA00001946"/>
    </source>
</evidence>
<comment type="cofactor">
    <cofactor evidence="1">
        <name>Mg(2+)</name>
        <dbReference type="ChEBI" id="CHEBI:18420"/>
    </cofactor>
</comment>
<evidence type="ECO:0000313" key="3">
    <source>
        <dbReference type="EMBL" id="CEN32023.1"/>
    </source>
</evidence>
<dbReference type="GO" id="GO:0016787">
    <property type="term" value="F:hydrolase activity"/>
    <property type="evidence" value="ECO:0007669"/>
    <property type="project" value="UniProtKB-KW"/>
</dbReference>
<proteinExistence type="predicted"/>
<dbReference type="AlphaFoldDB" id="A0A0H5BWK3"/>
<dbReference type="InterPro" id="IPR015797">
    <property type="entry name" value="NUDIX_hydrolase-like_dom_sf"/>
</dbReference>
<dbReference type="KEGG" id="wca:WEOB_064"/>
<dbReference type="Pfam" id="PF00293">
    <property type="entry name" value="NUDIX"/>
    <property type="match status" value="1"/>
</dbReference>
<evidence type="ECO:0000313" key="4">
    <source>
        <dbReference type="Proteomes" id="UP000242753"/>
    </source>
</evidence>
<organism evidence="3 4">
    <name type="scientific">Candidatus Westeberhardia cardiocondylae</name>
    <dbReference type="NCBI Taxonomy" id="1594731"/>
    <lineage>
        <taxon>Bacteria</taxon>
        <taxon>Pseudomonadati</taxon>
        <taxon>Pseudomonadota</taxon>
        <taxon>Gammaproteobacteria</taxon>
        <taxon>Enterobacterales</taxon>
        <taxon>Enterobacteriaceae</taxon>
        <taxon>ant endosymbionts</taxon>
        <taxon>Candidatus Westeberhardia</taxon>
    </lineage>
</organism>
<dbReference type="PROSITE" id="PS51462">
    <property type="entry name" value="NUDIX"/>
    <property type="match status" value="1"/>
</dbReference>
<dbReference type="STRING" id="1594731.WEOB_064"/>
<accession>A0A0H5BWK3</accession>
<reference evidence="4" key="1">
    <citation type="submission" date="2015-01" db="EMBL/GenBank/DDBJ databases">
        <authorList>
            <person name="Manzano-Marin A."/>
            <person name="Manzano-Marin A."/>
        </authorList>
    </citation>
    <scope>NUCLEOTIDE SEQUENCE [LARGE SCALE GENOMIC DNA]</scope>
    <source>
        <strain evidence="4">obscurior</strain>
    </source>
</reference>
<dbReference type="RefSeq" id="WP_281263928.1">
    <property type="nucleotide sequence ID" value="NZ_LN774881.1"/>
</dbReference>
<keyword evidence="4" id="KW-1185">Reference proteome</keyword>
<dbReference type="SUPFAM" id="SSF55811">
    <property type="entry name" value="Nudix"/>
    <property type="match status" value="1"/>
</dbReference>
<feature type="domain" description="Nudix hydrolase" evidence="2">
    <location>
        <begin position="39"/>
        <end position="166"/>
    </location>
</feature>
<protein>
    <submittedName>
        <fullName evidence="3">ADP compounds hydrolase NudE</fullName>
    </submittedName>
</protein>
<evidence type="ECO:0000259" key="2">
    <source>
        <dbReference type="PROSITE" id="PS51462"/>
    </source>
</evidence>
<dbReference type="EMBL" id="LN774881">
    <property type="protein sequence ID" value="CEN32023.1"/>
    <property type="molecule type" value="Genomic_DNA"/>
</dbReference>
<dbReference type="NCBIfam" id="NF008736">
    <property type="entry name" value="PRK11762.1"/>
    <property type="match status" value="1"/>
</dbReference>
<dbReference type="InterPro" id="IPR000086">
    <property type="entry name" value="NUDIX_hydrolase_dom"/>
</dbReference>
<dbReference type="Proteomes" id="UP000242753">
    <property type="component" value="Chromosome I"/>
</dbReference>
<gene>
    <name evidence="3" type="primary">nudE</name>
    <name evidence="3" type="ORF">WEOB_064</name>
</gene>
<sequence length="183" mass="21220">MPIIHQITNIANSRLFTIESIDLEFNNKKKRTYERLKPKNLETVIVVPIIHNQLLLIQEYGIGTENYRLNFPKGTIKSEENIINAANRELMEETKFGAKKIVLLHKLFISPSYTPGTINIVLAKKLYKKELKGDEPESLPIIYWPVNHMLKLLNEPNFCDTRNVCALLLTHIWMHNIIKTTIS</sequence>
<name>A0A0H5BWK3_9ENTR</name>
<keyword evidence="3" id="KW-0378">Hydrolase</keyword>
<dbReference type="Gene3D" id="3.90.79.10">
    <property type="entry name" value="Nucleoside Triphosphate Pyrophosphohydrolase"/>
    <property type="match status" value="1"/>
</dbReference>